<feature type="region of interest" description="Disordered" evidence="1">
    <location>
        <begin position="1"/>
        <end position="21"/>
    </location>
</feature>
<gene>
    <name evidence="2" type="ORF">NTEN_LOCUS8542</name>
</gene>
<evidence type="ECO:0000313" key="2">
    <source>
        <dbReference type="EMBL" id="CAB0002755.1"/>
    </source>
</evidence>
<protein>
    <submittedName>
        <fullName evidence="2">Uncharacterized protein</fullName>
    </submittedName>
</protein>
<dbReference type="EMBL" id="CADCXU010012867">
    <property type="protein sequence ID" value="CAB0002755.1"/>
    <property type="molecule type" value="Genomic_DNA"/>
</dbReference>
<evidence type="ECO:0000256" key="1">
    <source>
        <dbReference type="SAM" id="MobiDB-lite"/>
    </source>
</evidence>
<sequence>MDVHLDAVRSNSSETRCDPDMWPSARAARERKFRNIEEIRISNAIAILILAQRNENIFFCPSGLGLSGSRQLKESGAGLEKSVSFQLHF</sequence>
<dbReference type="AlphaFoldDB" id="A0A6H5GJ49"/>
<proteinExistence type="predicted"/>
<reference evidence="2 3" key="1">
    <citation type="submission" date="2020-02" db="EMBL/GenBank/DDBJ databases">
        <authorList>
            <person name="Ferguson B K."/>
        </authorList>
    </citation>
    <scope>NUCLEOTIDE SEQUENCE [LARGE SCALE GENOMIC DNA]</scope>
</reference>
<organism evidence="2 3">
    <name type="scientific">Nesidiocoris tenuis</name>
    <dbReference type="NCBI Taxonomy" id="355587"/>
    <lineage>
        <taxon>Eukaryota</taxon>
        <taxon>Metazoa</taxon>
        <taxon>Ecdysozoa</taxon>
        <taxon>Arthropoda</taxon>
        <taxon>Hexapoda</taxon>
        <taxon>Insecta</taxon>
        <taxon>Pterygota</taxon>
        <taxon>Neoptera</taxon>
        <taxon>Paraneoptera</taxon>
        <taxon>Hemiptera</taxon>
        <taxon>Heteroptera</taxon>
        <taxon>Panheteroptera</taxon>
        <taxon>Cimicomorpha</taxon>
        <taxon>Miridae</taxon>
        <taxon>Dicyphina</taxon>
        <taxon>Nesidiocoris</taxon>
    </lineage>
</organism>
<evidence type="ECO:0000313" key="3">
    <source>
        <dbReference type="Proteomes" id="UP000479000"/>
    </source>
</evidence>
<name>A0A6H5GJ49_9HEMI</name>
<keyword evidence="3" id="KW-1185">Reference proteome</keyword>
<accession>A0A6H5GJ49</accession>
<dbReference type="Proteomes" id="UP000479000">
    <property type="component" value="Unassembled WGS sequence"/>
</dbReference>
<feature type="non-terminal residue" evidence="2">
    <location>
        <position position="89"/>
    </location>
</feature>